<reference evidence="2 3" key="1">
    <citation type="submission" date="2017-08" db="EMBL/GenBank/DDBJ databases">
        <authorList>
            <person name="de Groot N.N."/>
        </authorList>
    </citation>
    <scope>NUCLEOTIDE SEQUENCE [LARGE SCALE GENOMIC DNA]</scope>
    <source>
        <strain evidence="2 3">DSM 9787</strain>
    </source>
</reference>
<evidence type="ECO:0000313" key="3">
    <source>
        <dbReference type="Proteomes" id="UP000219563"/>
    </source>
</evidence>
<evidence type="ECO:0000256" key="1">
    <source>
        <dbReference type="ARBA" id="ARBA00022723"/>
    </source>
</evidence>
<organism evidence="2 3">
    <name type="scientific">Pseudobutyrivibrio ruminis DSM 9787</name>
    <dbReference type="NCBI Taxonomy" id="1123011"/>
    <lineage>
        <taxon>Bacteria</taxon>
        <taxon>Bacillati</taxon>
        <taxon>Bacillota</taxon>
        <taxon>Clostridia</taxon>
        <taxon>Lachnospirales</taxon>
        <taxon>Lachnospiraceae</taxon>
        <taxon>Pseudobutyrivibrio</taxon>
    </lineage>
</organism>
<keyword evidence="2" id="KW-0482">Metalloprotease</keyword>
<name>A0A285SMT0_9FIRM</name>
<dbReference type="AlphaFoldDB" id="A0A285SMT0"/>
<keyword evidence="2" id="KW-0645">Protease</keyword>
<dbReference type="Pfam" id="PF02073">
    <property type="entry name" value="Peptidase_M29"/>
    <property type="match status" value="1"/>
</dbReference>
<dbReference type="InterPro" id="IPR000787">
    <property type="entry name" value="Peptidase_M29"/>
</dbReference>
<gene>
    <name evidence="2" type="ORF">SAMN02910411_2576</name>
</gene>
<dbReference type="GO" id="GO:0004177">
    <property type="term" value="F:aminopeptidase activity"/>
    <property type="evidence" value="ECO:0007669"/>
    <property type="project" value="InterPro"/>
</dbReference>
<dbReference type="Proteomes" id="UP000219563">
    <property type="component" value="Unassembled WGS sequence"/>
</dbReference>
<protein>
    <submittedName>
        <fullName evidence="2">Thermophilic metalloprotease (M29)</fullName>
    </submittedName>
</protein>
<dbReference type="EMBL" id="OBMR01000008">
    <property type="protein sequence ID" value="SOC09054.1"/>
    <property type="molecule type" value="Genomic_DNA"/>
</dbReference>
<dbReference type="RefSeq" id="WP_097076760.1">
    <property type="nucleotide sequence ID" value="NZ_OBMR01000008.1"/>
</dbReference>
<dbReference type="GO" id="GO:0008237">
    <property type="term" value="F:metallopeptidase activity"/>
    <property type="evidence" value="ECO:0007669"/>
    <property type="project" value="UniProtKB-KW"/>
</dbReference>
<keyword evidence="1" id="KW-0479">Metal-binding</keyword>
<dbReference type="PANTHER" id="PTHR34448:SF3">
    <property type="entry name" value="AMINOPEPTIDASE AMPS"/>
    <property type="match status" value="1"/>
</dbReference>
<dbReference type="GO" id="GO:0006508">
    <property type="term" value="P:proteolysis"/>
    <property type="evidence" value="ECO:0007669"/>
    <property type="project" value="UniProtKB-KW"/>
</dbReference>
<sequence>MSSTFYKESDDIMERFELATERISQIKEDKELPENIQAYFNQVAEFVMMVLPIMNKAIDGTLAERTLEQCQADNKTIFSIYEESNYENSFLCPTYAVAKLGEEIGGPLSAAFYSITSIIEAAFAGRVDKFTIYCELLLQLYGECQIEDEDKYRRESILNALYSFKHDYCQMFLSEQIISMVDPEYDFYTRIIMEDNLSDDRYMYKYGMYIGPNELGIAAHLRSLPHEDVVAMAQTYVQGYIKGFEVTGKDISIKDTVGVNAPVGFELMTREAIRLFDEAGLAATVRFGGTSSRNLFSSVPNKQCEYDHKDDRAYYWDKGMADRFLEVQKNTLEKHKELAAVYGGPAVIETFGEVPFEPANREANAAYSDKQNELNVYYASQNGQINNQYIKGEERSFTIIAYPIPEIGKDFNEIFNETVAVNTMDYELYKNIQQHIIDVLDQGEKVHVTGRGDNHTDITVKLHHLDDPAHQTNFENCVADVNIPVGEVFTSPELEGTNGVLHVTQVYLNELGYRNLEMKFEDGKIVSYTCSNFDAEEENKKYIYDNVLHKHDTLPMGEFAIGTNTRAFVMGQKYSIADKLPILIAEKTGPHFAVGDTCYSHAEDVPMYNPDGKECIARDNSCSLLRKTDFSKAYFNCHTDITIPYYELGDITVITADGRELPIIREGRFVVEGTEELNKALDM</sequence>
<proteinExistence type="predicted"/>
<dbReference type="GO" id="GO:0046872">
    <property type="term" value="F:metal ion binding"/>
    <property type="evidence" value="ECO:0007669"/>
    <property type="project" value="UniProtKB-KW"/>
</dbReference>
<dbReference type="InterPro" id="IPR052170">
    <property type="entry name" value="M29_Exopeptidase"/>
</dbReference>
<keyword evidence="2" id="KW-0378">Hydrolase</keyword>
<accession>A0A285SMT0</accession>
<dbReference type="PANTHER" id="PTHR34448">
    <property type="entry name" value="AMINOPEPTIDASE"/>
    <property type="match status" value="1"/>
</dbReference>
<evidence type="ECO:0000313" key="2">
    <source>
        <dbReference type="EMBL" id="SOC09054.1"/>
    </source>
</evidence>
<dbReference type="SUPFAM" id="SSF144052">
    <property type="entry name" value="Thermophilic metalloprotease-like"/>
    <property type="match status" value="1"/>
</dbReference>